<keyword evidence="2" id="KW-0472">Membrane</keyword>
<dbReference type="Proteomes" id="UP000030752">
    <property type="component" value="Unassembled WGS sequence"/>
</dbReference>
<evidence type="ECO:0000313" key="4">
    <source>
        <dbReference type="Proteomes" id="UP000030752"/>
    </source>
</evidence>
<dbReference type="OrthoDB" id="3540210at2759"/>
<reference evidence="3 4" key="1">
    <citation type="submission" date="2013-03" db="EMBL/GenBank/DDBJ databases">
        <title>The Genome Sequence of Phialophora europaea CBS 101466.</title>
        <authorList>
            <consortium name="The Broad Institute Genomics Platform"/>
            <person name="Cuomo C."/>
            <person name="de Hoog S."/>
            <person name="Gorbushina A."/>
            <person name="Walker B."/>
            <person name="Young S.K."/>
            <person name="Zeng Q."/>
            <person name="Gargeya S."/>
            <person name="Fitzgerald M."/>
            <person name="Haas B."/>
            <person name="Abouelleil A."/>
            <person name="Allen A.W."/>
            <person name="Alvarado L."/>
            <person name="Arachchi H.M."/>
            <person name="Berlin A.M."/>
            <person name="Chapman S.B."/>
            <person name="Gainer-Dewar J."/>
            <person name="Goldberg J."/>
            <person name="Griggs A."/>
            <person name="Gujja S."/>
            <person name="Hansen M."/>
            <person name="Howarth C."/>
            <person name="Imamovic A."/>
            <person name="Ireland A."/>
            <person name="Larimer J."/>
            <person name="McCowan C."/>
            <person name="Murphy C."/>
            <person name="Pearson M."/>
            <person name="Poon T.W."/>
            <person name="Priest M."/>
            <person name="Roberts A."/>
            <person name="Saif S."/>
            <person name="Shea T."/>
            <person name="Sisk P."/>
            <person name="Sykes S."/>
            <person name="Wortman J."/>
            <person name="Nusbaum C."/>
            <person name="Birren B."/>
        </authorList>
    </citation>
    <scope>NUCLEOTIDE SEQUENCE [LARGE SCALE GENOMIC DNA]</scope>
    <source>
        <strain evidence="3 4">CBS 101466</strain>
    </source>
</reference>
<dbReference type="GeneID" id="19974608"/>
<dbReference type="VEuPathDB" id="FungiDB:HMPREF1541_07269"/>
<dbReference type="eggNOG" id="ENOG502SHTF">
    <property type="taxonomic scope" value="Eukaryota"/>
</dbReference>
<evidence type="ECO:0000256" key="1">
    <source>
        <dbReference type="SAM" id="MobiDB-lite"/>
    </source>
</evidence>
<dbReference type="HOGENOM" id="CLU_014247_0_0_1"/>
<dbReference type="InParanoid" id="W2RM99"/>
<feature type="region of interest" description="Disordered" evidence="1">
    <location>
        <begin position="613"/>
        <end position="637"/>
    </location>
</feature>
<keyword evidence="4" id="KW-1185">Reference proteome</keyword>
<evidence type="ECO:0000256" key="2">
    <source>
        <dbReference type="SAM" id="Phobius"/>
    </source>
</evidence>
<feature type="transmembrane region" description="Helical" evidence="2">
    <location>
        <begin position="33"/>
        <end position="60"/>
    </location>
</feature>
<organism evidence="3 4">
    <name type="scientific">Cyphellophora europaea (strain CBS 101466)</name>
    <name type="common">Phialophora europaea</name>
    <dbReference type="NCBI Taxonomy" id="1220924"/>
    <lineage>
        <taxon>Eukaryota</taxon>
        <taxon>Fungi</taxon>
        <taxon>Dikarya</taxon>
        <taxon>Ascomycota</taxon>
        <taxon>Pezizomycotina</taxon>
        <taxon>Eurotiomycetes</taxon>
        <taxon>Chaetothyriomycetidae</taxon>
        <taxon>Chaetothyriales</taxon>
        <taxon>Cyphellophoraceae</taxon>
        <taxon>Cyphellophora</taxon>
    </lineage>
</organism>
<dbReference type="AlphaFoldDB" id="W2RM99"/>
<keyword evidence="2" id="KW-1133">Transmembrane helix</keyword>
<keyword evidence="2" id="KW-0812">Transmembrane</keyword>
<feature type="transmembrane region" description="Helical" evidence="2">
    <location>
        <begin position="112"/>
        <end position="132"/>
    </location>
</feature>
<sequence>MSLVESSKVHTGFWINRSRDPILGATLTLKSEYGAVIVALSAILVGVASTCVFEIICFVWHQLRARKPNTTMVWRQQQVTLRNTIPPVAVIWDLLSTGWKSRASSYTSWTKNLFSATLVAFYLAATFAASLYSSAILDSSNVEVSISSSSCGMWKSIYEVASNIEIDDFVVASGTALSNVISESINYQRACYHDTSGAASACNTFTVPSVAPNVDKNAACPFSASICFANQESVKIDSGRLNSNHFLGINSLSSLDLRKVTECSPLTQSGHERWTSTEEVQQSWPNAIPLDGDSYVMLDYGNQTSFPWTWLGNKARMNSTPSYTMDQSNTVSWMYSFPGFDDNSTFVPIPELQRHDADLTLLFLSSNKIYFKSVSDDPFFAAHQPFVMPGLYGNETMYHADNAANVLGCTEQYQFCTLRSCTSLAGILSAPGSIAELNLSAIQLAIFHILYQSIYNQVSSVAAIANAQTPNLLAQQRMFSGQMQLPLPSDQWKLEVLDWHATVMAMLQYSIANFATGPTHSDWEQYIEPPTGALKDLCGNVRVRANGSHANVSVFGLSFVIAFCGLAVLLDVMLLRSGAWVGRWTPGISGTWQAWEDDDLFELLARADGARDKLDEEKQQGEETPARAEFRWEPVIR</sequence>
<accession>W2RM99</accession>
<dbReference type="EMBL" id="KB822723">
    <property type="protein sequence ID" value="ETN37646.1"/>
    <property type="molecule type" value="Genomic_DNA"/>
</dbReference>
<feature type="transmembrane region" description="Helical" evidence="2">
    <location>
        <begin position="552"/>
        <end position="575"/>
    </location>
</feature>
<dbReference type="RefSeq" id="XP_008719815.1">
    <property type="nucleotide sequence ID" value="XM_008721593.1"/>
</dbReference>
<evidence type="ECO:0000313" key="3">
    <source>
        <dbReference type="EMBL" id="ETN37646.1"/>
    </source>
</evidence>
<name>W2RM99_CYPE1</name>
<proteinExistence type="predicted"/>
<gene>
    <name evidence="3" type="ORF">HMPREF1541_07269</name>
</gene>
<protein>
    <submittedName>
        <fullName evidence="3">Uncharacterized protein</fullName>
    </submittedName>
</protein>